<proteinExistence type="predicted"/>
<dbReference type="AlphaFoldDB" id="A0A0A8ZKR8"/>
<dbReference type="EMBL" id="GBRH01262453">
    <property type="protein sequence ID" value="JAD35442.1"/>
    <property type="molecule type" value="Transcribed_RNA"/>
</dbReference>
<reference evidence="1" key="2">
    <citation type="journal article" date="2015" name="Data Brief">
        <title>Shoot transcriptome of the giant reed, Arundo donax.</title>
        <authorList>
            <person name="Barrero R.A."/>
            <person name="Guerrero F.D."/>
            <person name="Moolhuijzen P."/>
            <person name="Goolsby J.A."/>
            <person name="Tidwell J."/>
            <person name="Bellgard S.E."/>
            <person name="Bellgard M.I."/>
        </authorList>
    </citation>
    <scope>NUCLEOTIDE SEQUENCE</scope>
    <source>
        <tissue evidence="1">Shoot tissue taken approximately 20 cm above the soil surface</tissue>
    </source>
</reference>
<sequence length="24" mass="2785">MATLLLSSMKFQFLVLKVLKRGIF</sequence>
<organism evidence="1">
    <name type="scientific">Arundo donax</name>
    <name type="common">Giant reed</name>
    <name type="synonym">Donax arundinaceus</name>
    <dbReference type="NCBI Taxonomy" id="35708"/>
    <lineage>
        <taxon>Eukaryota</taxon>
        <taxon>Viridiplantae</taxon>
        <taxon>Streptophyta</taxon>
        <taxon>Embryophyta</taxon>
        <taxon>Tracheophyta</taxon>
        <taxon>Spermatophyta</taxon>
        <taxon>Magnoliopsida</taxon>
        <taxon>Liliopsida</taxon>
        <taxon>Poales</taxon>
        <taxon>Poaceae</taxon>
        <taxon>PACMAD clade</taxon>
        <taxon>Arundinoideae</taxon>
        <taxon>Arundineae</taxon>
        <taxon>Arundo</taxon>
    </lineage>
</organism>
<reference evidence="1" key="1">
    <citation type="submission" date="2014-09" db="EMBL/GenBank/DDBJ databases">
        <authorList>
            <person name="Magalhaes I.L.F."/>
            <person name="Oliveira U."/>
            <person name="Santos F.R."/>
            <person name="Vidigal T.H.D.A."/>
            <person name="Brescovit A.D."/>
            <person name="Santos A.J."/>
        </authorList>
    </citation>
    <scope>NUCLEOTIDE SEQUENCE</scope>
    <source>
        <tissue evidence="1">Shoot tissue taken approximately 20 cm above the soil surface</tissue>
    </source>
</reference>
<evidence type="ECO:0000313" key="1">
    <source>
        <dbReference type="EMBL" id="JAD35442.1"/>
    </source>
</evidence>
<accession>A0A0A8ZKR8</accession>
<name>A0A0A8ZKR8_ARUDO</name>
<protein>
    <submittedName>
        <fullName evidence="1">Uncharacterized protein</fullName>
    </submittedName>
</protein>